<keyword evidence="4" id="KW-1185">Reference proteome</keyword>
<dbReference type="InterPro" id="IPR010496">
    <property type="entry name" value="AL/BT2_dom"/>
</dbReference>
<dbReference type="STRING" id="546871.SAMN04488543_3803"/>
<protein>
    <recommendedName>
        <fullName evidence="2">3-keto-alpha-glucoside-1,2-lyase/3-keto-2-hydroxy-glucal hydratase domain-containing protein</fullName>
    </recommendedName>
</protein>
<evidence type="ECO:0000259" key="2">
    <source>
        <dbReference type="Pfam" id="PF06439"/>
    </source>
</evidence>
<dbReference type="AlphaFoldDB" id="A0A1H1ZJ57"/>
<feature type="domain" description="3-keto-alpha-glucoside-1,2-lyase/3-keto-2-hydroxy-glucal hydratase" evidence="2">
    <location>
        <begin position="10"/>
        <end position="252"/>
    </location>
</feature>
<reference evidence="3 4" key="1">
    <citation type="submission" date="2016-10" db="EMBL/GenBank/DDBJ databases">
        <authorList>
            <person name="de Groot N.N."/>
        </authorList>
    </citation>
    <scope>NUCLEOTIDE SEQUENCE [LARGE SCALE GENOMIC DNA]</scope>
    <source>
        <strain evidence="3 4">DSM 21741</strain>
    </source>
</reference>
<gene>
    <name evidence="3" type="ORF">SAMN04488543_3803</name>
</gene>
<organism evidence="3 4">
    <name type="scientific">Friedmanniella luteola</name>
    <dbReference type="NCBI Taxonomy" id="546871"/>
    <lineage>
        <taxon>Bacteria</taxon>
        <taxon>Bacillati</taxon>
        <taxon>Actinomycetota</taxon>
        <taxon>Actinomycetes</taxon>
        <taxon>Propionibacteriales</taxon>
        <taxon>Nocardioidaceae</taxon>
        <taxon>Friedmanniella</taxon>
    </lineage>
</organism>
<dbReference type="GO" id="GO:0016787">
    <property type="term" value="F:hydrolase activity"/>
    <property type="evidence" value="ECO:0007669"/>
    <property type="project" value="InterPro"/>
</dbReference>
<dbReference type="EMBL" id="LT629749">
    <property type="protein sequence ID" value="SDT33607.1"/>
    <property type="molecule type" value="Genomic_DNA"/>
</dbReference>
<accession>A0A1H1ZJ57</accession>
<dbReference type="Pfam" id="PF06439">
    <property type="entry name" value="3keto-disac_hyd"/>
    <property type="match status" value="1"/>
</dbReference>
<name>A0A1H1ZJ57_9ACTN</name>
<proteinExistence type="predicted"/>
<evidence type="ECO:0000256" key="1">
    <source>
        <dbReference type="SAM" id="MobiDB-lite"/>
    </source>
</evidence>
<evidence type="ECO:0000313" key="3">
    <source>
        <dbReference type="EMBL" id="SDT33607.1"/>
    </source>
</evidence>
<dbReference type="Proteomes" id="UP000199092">
    <property type="component" value="Chromosome I"/>
</dbReference>
<sequence length="277" mass="30160">MTPTEPTGESIALFDGESLRGWHAVPRLPVPREPGGPQPDRDTDGYRRALTSTGDWTVEDGAVVGRQSVPGEGAYLLTDATYGDVELTFEARPDWPADTGLLLRATPLGSQGFQVLLDHRKSGNIGGFYGNGIGGVHAINFTLDVRRDADGRPDGLVVEDPATTLEPLTDDKRAHLRAAATGEEFLRAWRWDDWNAFRVRCVGRLPVLTTWVNGVLVAELDTATLDDPHWHPEAVAELLGPAGHIALEVHDNDPGMGADRWGPGAACRWRRLRVTPL</sequence>
<dbReference type="RefSeq" id="WP_197677097.1">
    <property type="nucleotide sequence ID" value="NZ_LT629749.1"/>
</dbReference>
<feature type="compositionally biased region" description="Pro residues" evidence="1">
    <location>
        <begin position="28"/>
        <end position="37"/>
    </location>
</feature>
<dbReference type="Gene3D" id="2.60.120.560">
    <property type="entry name" value="Exo-inulinase, domain 1"/>
    <property type="match status" value="1"/>
</dbReference>
<evidence type="ECO:0000313" key="4">
    <source>
        <dbReference type="Proteomes" id="UP000199092"/>
    </source>
</evidence>
<feature type="region of interest" description="Disordered" evidence="1">
    <location>
        <begin position="26"/>
        <end position="47"/>
    </location>
</feature>